<reference evidence="2" key="1">
    <citation type="submission" date="2022-11" db="UniProtKB">
        <authorList>
            <consortium name="WormBaseParasite"/>
        </authorList>
    </citation>
    <scope>IDENTIFICATION</scope>
</reference>
<dbReference type="Proteomes" id="UP000887579">
    <property type="component" value="Unplaced"/>
</dbReference>
<accession>A0AC34G5S6</accession>
<sequence>MSKHRSRPPTQIIHRRTRLLVVDNSILGKEANNIGKLAYCIHVYKPGYRKKHMPKAELGDKILVAIRGEMKKGFIVGANTHIHYRKHGVPSTDTNNLVLLDDEGNPLGNRILAPIPTTLLQKRDHAQFAKVLASANKFF</sequence>
<dbReference type="WBParaSite" id="ES5_v2.g24954.t1">
    <property type="protein sequence ID" value="ES5_v2.g24954.t1"/>
    <property type="gene ID" value="ES5_v2.g24954"/>
</dbReference>
<evidence type="ECO:0000313" key="2">
    <source>
        <dbReference type="WBParaSite" id="ES5_v2.g24954.t1"/>
    </source>
</evidence>
<proteinExistence type="predicted"/>
<organism evidence="1 2">
    <name type="scientific">Panagrolaimus sp. ES5</name>
    <dbReference type="NCBI Taxonomy" id="591445"/>
    <lineage>
        <taxon>Eukaryota</taxon>
        <taxon>Metazoa</taxon>
        <taxon>Ecdysozoa</taxon>
        <taxon>Nematoda</taxon>
        <taxon>Chromadorea</taxon>
        <taxon>Rhabditida</taxon>
        <taxon>Tylenchina</taxon>
        <taxon>Panagrolaimomorpha</taxon>
        <taxon>Panagrolaimoidea</taxon>
        <taxon>Panagrolaimidae</taxon>
        <taxon>Panagrolaimus</taxon>
    </lineage>
</organism>
<name>A0AC34G5S6_9BILA</name>
<protein>
    <submittedName>
        <fullName evidence="2">Large ribosomal subunit protein uL14</fullName>
    </submittedName>
</protein>
<evidence type="ECO:0000313" key="1">
    <source>
        <dbReference type="Proteomes" id="UP000887579"/>
    </source>
</evidence>